<dbReference type="AlphaFoldDB" id="B6JYU1"/>
<protein>
    <submittedName>
        <fullName evidence="2">Meiotically upregulated Mug174</fullName>
    </submittedName>
</protein>
<feature type="region of interest" description="Disordered" evidence="1">
    <location>
        <begin position="148"/>
        <end position="293"/>
    </location>
</feature>
<feature type="compositionally biased region" description="Polar residues" evidence="1">
    <location>
        <begin position="254"/>
        <end position="273"/>
    </location>
</feature>
<evidence type="ECO:0000313" key="2">
    <source>
        <dbReference type="EMBL" id="EEB06709.1"/>
    </source>
</evidence>
<dbReference type="STRING" id="402676.B6JYU1"/>
<evidence type="ECO:0000256" key="1">
    <source>
        <dbReference type="SAM" id="MobiDB-lite"/>
    </source>
</evidence>
<gene>
    <name evidence="3" type="primary">mug174</name>
    <name evidence="2" type="ORF">SJAG_01761</name>
</gene>
<dbReference type="EMBL" id="KE651168">
    <property type="protein sequence ID" value="EEB06709.1"/>
    <property type="molecule type" value="Genomic_DNA"/>
</dbReference>
<dbReference type="GeneID" id="7048191"/>
<reference evidence="2 4" key="1">
    <citation type="journal article" date="2011" name="Science">
        <title>Comparative functional genomics of the fission yeasts.</title>
        <authorList>
            <person name="Rhind N."/>
            <person name="Chen Z."/>
            <person name="Yassour M."/>
            <person name="Thompson D.A."/>
            <person name="Haas B.J."/>
            <person name="Habib N."/>
            <person name="Wapinski I."/>
            <person name="Roy S."/>
            <person name="Lin M.F."/>
            <person name="Heiman D.I."/>
            <person name="Young S.K."/>
            <person name="Furuya K."/>
            <person name="Guo Y."/>
            <person name="Pidoux A."/>
            <person name="Chen H.M."/>
            <person name="Robbertse B."/>
            <person name="Goldberg J.M."/>
            <person name="Aoki K."/>
            <person name="Bayne E.H."/>
            <person name="Berlin A.M."/>
            <person name="Desjardins C.A."/>
            <person name="Dobbs E."/>
            <person name="Dukaj L."/>
            <person name="Fan L."/>
            <person name="FitzGerald M.G."/>
            <person name="French C."/>
            <person name="Gujja S."/>
            <person name="Hansen K."/>
            <person name="Keifenheim D."/>
            <person name="Levin J.Z."/>
            <person name="Mosher R.A."/>
            <person name="Mueller C.A."/>
            <person name="Pfiffner J."/>
            <person name="Priest M."/>
            <person name="Russ C."/>
            <person name="Smialowska A."/>
            <person name="Swoboda P."/>
            <person name="Sykes S.M."/>
            <person name="Vaughn M."/>
            <person name="Vengrova S."/>
            <person name="Yoder R."/>
            <person name="Zeng Q."/>
            <person name="Allshire R."/>
            <person name="Baulcombe D."/>
            <person name="Birren B.W."/>
            <person name="Brown W."/>
            <person name="Ekwall K."/>
            <person name="Kellis M."/>
            <person name="Leatherwood J."/>
            <person name="Levin H."/>
            <person name="Margalit H."/>
            <person name="Martienssen R."/>
            <person name="Nieduszynski C.A."/>
            <person name="Spatafora J.W."/>
            <person name="Friedman N."/>
            <person name="Dalgaard J.Z."/>
            <person name="Baumann P."/>
            <person name="Niki H."/>
            <person name="Regev A."/>
            <person name="Nusbaum C."/>
        </authorList>
    </citation>
    <scope>NUCLEOTIDE SEQUENCE [LARGE SCALE GENOMIC DNA]</scope>
    <source>
        <strain evidence="4">yFS275 / FY16936</strain>
    </source>
</reference>
<dbReference type="OrthoDB" id="5388657at2759"/>
<dbReference type="eggNOG" id="ENOG502SF1H">
    <property type="taxonomic scope" value="Eukaryota"/>
</dbReference>
<feature type="compositionally biased region" description="Low complexity" evidence="1">
    <location>
        <begin position="163"/>
        <end position="224"/>
    </location>
</feature>
<keyword evidence="4" id="KW-1185">Reference proteome</keyword>
<dbReference type="VEuPathDB" id="FungiDB:SJAG_01761"/>
<organism evidence="2 4">
    <name type="scientific">Schizosaccharomyces japonicus (strain yFS275 / FY16936)</name>
    <name type="common">Fission yeast</name>
    <dbReference type="NCBI Taxonomy" id="402676"/>
    <lineage>
        <taxon>Eukaryota</taxon>
        <taxon>Fungi</taxon>
        <taxon>Dikarya</taxon>
        <taxon>Ascomycota</taxon>
        <taxon>Taphrinomycotina</taxon>
        <taxon>Schizosaccharomycetes</taxon>
        <taxon>Schizosaccharomycetales</taxon>
        <taxon>Schizosaccharomycetaceae</taxon>
        <taxon>Schizosaccharomyces</taxon>
    </lineage>
</organism>
<feature type="compositionally biased region" description="Low complexity" evidence="1">
    <location>
        <begin position="282"/>
        <end position="293"/>
    </location>
</feature>
<evidence type="ECO:0000313" key="4">
    <source>
        <dbReference type="Proteomes" id="UP000001744"/>
    </source>
</evidence>
<dbReference type="RefSeq" id="XP_002173002.1">
    <property type="nucleotide sequence ID" value="XM_002172966.1"/>
</dbReference>
<sequence>MLLRVRLKSPLIPVNIWVNTKEFSKDEKCLTTSDFVKQFLKFVFQSNDVRTAFEKQPCDEFVRGRVCYFQVVKETFAIPAHSGLRYFLDDGDCIEIGTFSQYETLPKGLHVIVLEDLNVQERNLFFQKMWPDMLSQSLQASVSLLSRKKQKRDSGVDSESSDSDASSDSSSSSTSTTLSTSSASSSTSSTSSATSDESSDSDSSPSEYNSTTVSSVEKTESSISNVKPPGTGSAATRARNERRKKKRLLKRLSMQEQVLTETTEPQMSTASNEYNEELSANPEPSITLSPTSLTPSTLVTPVPESIPLTQKYPPGSLLRFTVMDMDPKTYTPQLVQKSGRVIQADESQVKFQLTIDSRYKIEYDEYGEIIRGRFGDIPDEELVEGIATYEWSVLSDIEKIH</sequence>
<name>B6JYU1_SCHJY</name>
<dbReference type="JaponicusDB" id="SJAG_01761">
    <property type="gene designation" value="mug174"/>
</dbReference>
<dbReference type="HOGENOM" id="CLU_687281_0_0_1"/>
<proteinExistence type="predicted"/>
<feature type="compositionally biased region" description="Basic residues" evidence="1">
    <location>
        <begin position="240"/>
        <end position="250"/>
    </location>
</feature>
<evidence type="ECO:0000313" key="3">
    <source>
        <dbReference type="JaponicusDB" id="SJAG_01761"/>
    </source>
</evidence>
<accession>B6JYU1</accession>
<dbReference type="Proteomes" id="UP000001744">
    <property type="component" value="Unassembled WGS sequence"/>
</dbReference>